<sequence>MMNWKALEQALFDAARQTLQTLLDEGGSPLYAAAFHASYREEEAVLSLPSFAANSLQALSEDYPDEEDESFSSVKWNPADWRWDWEICDGEPFTRLDDELQAHANRLGPRQWQAAEQRFLVTVSRAARALGRHFSQHPGVTPGFVVIFHDFAGDMPLAKRSMTRQQFEDNFPVEMAIENTLRDVAALPLGEQVAFYVGRLHCSDGITGEDAERWLIANGRPAQAALIEQLYGHEAPTIAARILGLAGMSDEPVIQALRQQAIEAREQPTRNWCAKALGYLEDFDWLMQQSPDVAVAGICANFDGFRWRGVQAPVLNYAAVERLLDQRPELRAAVEETLEEVYGQIDTTTADVSEALRGLVSPHVAIRRHAASGLNNRGLLPDDALRAIEALRLATQDTDEQVRHVAGLGLEAMTPSLAHRFS</sequence>
<dbReference type="OrthoDB" id="5186094at2"/>
<dbReference type="InterPro" id="IPR011989">
    <property type="entry name" value="ARM-like"/>
</dbReference>
<evidence type="ECO:0000313" key="2">
    <source>
        <dbReference type="Proteomes" id="UP000298551"/>
    </source>
</evidence>
<accession>A0A4D6X6U4</accession>
<dbReference type="RefSeq" id="WP_136914067.1">
    <property type="nucleotide sequence ID" value="NZ_CP039371.1"/>
</dbReference>
<dbReference type="Pfam" id="PF14136">
    <property type="entry name" value="DUF4303"/>
    <property type="match status" value="1"/>
</dbReference>
<evidence type="ECO:0000313" key="1">
    <source>
        <dbReference type="EMBL" id="QCI11906.1"/>
    </source>
</evidence>
<dbReference type="EMBL" id="CP039371">
    <property type="protein sequence ID" value="QCI11906.1"/>
    <property type="molecule type" value="Genomic_DNA"/>
</dbReference>
<dbReference type="SUPFAM" id="SSF48371">
    <property type="entry name" value="ARM repeat"/>
    <property type="match status" value="1"/>
</dbReference>
<dbReference type="InterPro" id="IPR016024">
    <property type="entry name" value="ARM-type_fold"/>
</dbReference>
<reference evidence="2" key="1">
    <citation type="submission" date="2019-04" db="EMBL/GenBank/DDBJ databases">
        <title>Genome sequence of Pseudomonas putida 1290, an auxin catabolizing strain.</title>
        <authorList>
            <person name="Laird T.S."/>
            <person name="Leveau J.H.J."/>
        </authorList>
    </citation>
    <scope>NUCLEOTIDE SEQUENCE [LARGE SCALE GENOMIC DNA]</scope>
    <source>
        <strain evidence="2">1290</strain>
    </source>
</reference>
<organism evidence="1 2">
    <name type="scientific">Pseudomonas putida</name>
    <name type="common">Arthrobacter siderocapsulatus</name>
    <dbReference type="NCBI Taxonomy" id="303"/>
    <lineage>
        <taxon>Bacteria</taxon>
        <taxon>Pseudomonadati</taxon>
        <taxon>Pseudomonadota</taxon>
        <taxon>Gammaproteobacteria</taxon>
        <taxon>Pseudomonadales</taxon>
        <taxon>Pseudomonadaceae</taxon>
        <taxon>Pseudomonas</taxon>
    </lineage>
</organism>
<protein>
    <submittedName>
        <fullName evidence="1">DUF4303 domain-containing protein</fullName>
    </submittedName>
</protein>
<dbReference type="Gene3D" id="1.25.10.10">
    <property type="entry name" value="Leucine-rich Repeat Variant"/>
    <property type="match status" value="1"/>
</dbReference>
<proteinExistence type="predicted"/>
<dbReference type="Proteomes" id="UP000298551">
    <property type="component" value="Chromosome"/>
</dbReference>
<gene>
    <name evidence="1" type="ORF">E6B08_11300</name>
</gene>
<dbReference type="InterPro" id="IPR025409">
    <property type="entry name" value="DUF4303"/>
</dbReference>
<name>A0A4D6X6U4_PSEPU</name>
<dbReference type="AlphaFoldDB" id="A0A4D6X6U4"/>